<dbReference type="Pfam" id="PF00501">
    <property type="entry name" value="AMP-binding"/>
    <property type="match status" value="1"/>
</dbReference>
<dbReference type="PANTHER" id="PTHR43767:SF8">
    <property type="entry name" value="LONG-CHAIN-FATTY-ACID--COA LIGASE"/>
    <property type="match status" value="1"/>
</dbReference>
<dbReference type="PROSITE" id="PS00455">
    <property type="entry name" value="AMP_BINDING"/>
    <property type="match status" value="1"/>
</dbReference>
<dbReference type="EC" id="6.2.1.3" evidence="5"/>
<dbReference type="InterPro" id="IPR025110">
    <property type="entry name" value="AMP-bd_C"/>
</dbReference>
<accession>A0ABS1E2D1</accession>
<comment type="subcellular location">
    <subcellularLocation>
        <location evidence="1">Membrane</location>
        <topology evidence="1">Peripheral membrane protein</topology>
    </subcellularLocation>
</comment>
<evidence type="ECO:0000256" key="1">
    <source>
        <dbReference type="ARBA" id="ARBA00004170"/>
    </source>
</evidence>
<name>A0ABS1E2D1_RUBGE</name>
<gene>
    <name evidence="10" type="ORF">CKO43_22675</name>
</gene>
<dbReference type="PANTHER" id="PTHR43767">
    <property type="entry name" value="LONG-CHAIN-FATTY-ACID--COA LIGASE"/>
    <property type="match status" value="1"/>
</dbReference>
<protein>
    <recommendedName>
        <fullName evidence="6">Long-chain-fatty-acid--CoA ligase</fullName>
        <ecNumber evidence="5">6.2.1.3</ecNumber>
    </recommendedName>
    <alternativeName>
        <fullName evidence="7">Long-chain acyl-CoA synthetase</fullName>
    </alternativeName>
</protein>
<dbReference type="Proteomes" id="UP001041814">
    <property type="component" value="Unassembled WGS sequence"/>
</dbReference>
<reference evidence="10" key="1">
    <citation type="submission" date="2017-08" db="EMBL/GenBank/DDBJ databases">
        <authorList>
            <person name="Imhoff J.F."/>
            <person name="Rahn T."/>
            <person name="Kuenzel S."/>
            <person name="Neulinger S.C."/>
        </authorList>
    </citation>
    <scope>NUCLEOTIDE SEQUENCE</scope>
    <source>
        <strain evidence="10">IM 151</strain>
    </source>
</reference>
<dbReference type="SUPFAM" id="SSF56801">
    <property type="entry name" value="Acetyl-CoA synthetase-like"/>
    <property type="match status" value="1"/>
</dbReference>
<dbReference type="EMBL" id="NRRU01000132">
    <property type="protein sequence ID" value="MBK1715561.1"/>
    <property type="molecule type" value="Genomic_DNA"/>
</dbReference>
<dbReference type="RefSeq" id="WP_200228464.1">
    <property type="nucleotide sequence ID" value="NZ_NRRT01000021.1"/>
</dbReference>
<dbReference type="InterPro" id="IPR020845">
    <property type="entry name" value="AMP-binding_CS"/>
</dbReference>
<dbReference type="InterPro" id="IPR042099">
    <property type="entry name" value="ANL_N_sf"/>
</dbReference>
<comment type="caution">
    <text evidence="10">The sequence shown here is derived from an EMBL/GenBank/DDBJ whole genome shotgun (WGS) entry which is preliminary data.</text>
</comment>
<dbReference type="Gene3D" id="3.40.50.12780">
    <property type="entry name" value="N-terminal domain of ligase-like"/>
    <property type="match status" value="1"/>
</dbReference>
<dbReference type="InterPro" id="IPR045851">
    <property type="entry name" value="AMP-bd_C_sf"/>
</dbReference>
<evidence type="ECO:0000259" key="8">
    <source>
        <dbReference type="Pfam" id="PF00501"/>
    </source>
</evidence>
<keyword evidence="4" id="KW-0472">Membrane</keyword>
<dbReference type="Gene3D" id="3.30.300.30">
    <property type="match status" value="1"/>
</dbReference>
<feature type="domain" description="AMP-dependent synthetase/ligase" evidence="8">
    <location>
        <begin position="31"/>
        <end position="417"/>
    </location>
</feature>
<dbReference type="InterPro" id="IPR050237">
    <property type="entry name" value="ATP-dep_AMP-bd_enzyme"/>
</dbReference>
<comment type="pathway">
    <text evidence="2">Lipid metabolism; fatty acid beta-oxidation.</text>
</comment>
<evidence type="ECO:0000256" key="6">
    <source>
        <dbReference type="ARBA" id="ARBA00039545"/>
    </source>
</evidence>
<sequence length="557" mass="60544">MHKPWLAHYPAGIPAEIDLGRHTSLVDAMAEACTRFADRPALHSMGRTMTYRELDEASLAFAAWLQHDAGLARGERVALMMPNLLQYPVVLLGVLRAGLVVVNVNPLYTPRELEHQLQDSGAAAIVVLENFASKLEPVVAATRLRSIVTTQVGDLLGFKGRIVNAVVKHVKKMVPQWRLPGAVSLPQALAAGRHRVLEPVTLAQADLAFLQYTGGTTGVAKGAMLSHGNVLANVLQVGAWLARDMEDGRETVVLPLPLYHVFALMASIVFLRKGSMLVLIANPRDMPDMLKTLASVPFSGIIGVNTLYRALLDAPGFAAIDLSRLKLAVAGGMAVQKVVAQRWRERAKVPLVEGYGLTEASPVAIANPVDVVEWSGTIGMPIPSTDVVIADDEGRVLPAGSVGEIRLRGPQVMQGYWLRPDETAEVLTADGWLRTGDMGTMDEQGFVRITDRKKDMIVVSGFKVFPNEVEDVLAMHPGVREAGAVGVPDEHSGEVVKAVVVRADPELSEHELLAHCRQHLTGYKMPRRIEFRSEPLPRTNVGKILRRELRDAPPATP</sequence>
<dbReference type="CDD" id="cd05936">
    <property type="entry name" value="FC-FACS_FadD_like"/>
    <property type="match status" value="1"/>
</dbReference>
<evidence type="ECO:0000256" key="5">
    <source>
        <dbReference type="ARBA" id="ARBA00026121"/>
    </source>
</evidence>
<keyword evidence="11" id="KW-1185">Reference proteome</keyword>
<proteinExistence type="predicted"/>
<organism evidence="10 11">
    <name type="scientific">Rubrivivax gelatinosus</name>
    <name type="common">Rhodocyclus gelatinosus</name>
    <name type="synonym">Rhodopseudomonas gelatinosa</name>
    <dbReference type="NCBI Taxonomy" id="28068"/>
    <lineage>
        <taxon>Bacteria</taxon>
        <taxon>Pseudomonadati</taxon>
        <taxon>Pseudomonadota</taxon>
        <taxon>Betaproteobacteria</taxon>
        <taxon>Burkholderiales</taxon>
        <taxon>Sphaerotilaceae</taxon>
        <taxon>Rubrivivax</taxon>
    </lineage>
</organism>
<keyword evidence="3 10" id="KW-0436">Ligase</keyword>
<evidence type="ECO:0000256" key="4">
    <source>
        <dbReference type="ARBA" id="ARBA00023136"/>
    </source>
</evidence>
<evidence type="ECO:0000313" key="11">
    <source>
        <dbReference type="Proteomes" id="UP001041814"/>
    </source>
</evidence>
<evidence type="ECO:0000256" key="2">
    <source>
        <dbReference type="ARBA" id="ARBA00005005"/>
    </source>
</evidence>
<reference evidence="10" key="2">
    <citation type="journal article" date="2020" name="Microorganisms">
        <title>Osmotic Adaptation and Compatible Solute Biosynthesis of Phototrophic Bacteria as Revealed from Genome Analyses.</title>
        <authorList>
            <person name="Imhoff J.F."/>
            <person name="Rahn T."/>
            <person name="Kunzel S."/>
            <person name="Keller A."/>
            <person name="Neulinger S.C."/>
        </authorList>
    </citation>
    <scope>NUCLEOTIDE SEQUENCE</scope>
    <source>
        <strain evidence="10">IM 151</strain>
    </source>
</reference>
<dbReference type="GO" id="GO:0004467">
    <property type="term" value="F:long-chain fatty acid-CoA ligase activity"/>
    <property type="evidence" value="ECO:0007669"/>
    <property type="project" value="UniProtKB-EC"/>
</dbReference>
<dbReference type="InterPro" id="IPR000873">
    <property type="entry name" value="AMP-dep_synth/lig_dom"/>
</dbReference>
<evidence type="ECO:0000256" key="3">
    <source>
        <dbReference type="ARBA" id="ARBA00022598"/>
    </source>
</evidence>
<evidence type="ECO:0000256" key="7">
    <source>
        <dbReference type="ARBA" id="ARBA00042773"/>
    </source>
</evidence>
<dbReference type="Pfam" id="PF13193">
    <property type="entry name" value="AMP-binding_C"/>
    <property type="match status" value="1"/>
</dbReference>
<evidence type="ECO:0000259" key="9">
    <source>
        <dbReference type="Pfam" id="PF13193"/>
    </source>
</evidence>
<feature type="domain" description="AMP-binding enzyme C-terminal" evidence="9">
    <location>
        <begin position="468"/>
        <end position="543"/>
    </location>
</feature>
<evidence type="ECO:0000313" key="10">
    <source>
        <dbReference type="EMBL" id="MBK1715561.1"/>
    </source>
</evidence>